<evidence type="ECO:0000313" key="1">
    <source>
        <dbReference type="EMBL" id="KZO99668.1"/>
    </source>
</evidence>
<gene>
    <name evidence="1" type="ORF">CALVIDRAFT_525232</name>
</gene>
<dbReference type="EMBL" id="KV417271">
    <property type="protein sequence ID" value="KZO99668.1"/>
    <property type="molecule type" value="Genomic_DNA"/>
</dbReference>
<accession>A0A167QE17</accession>
<keyword evidence="2" id="KW-1185">Reference proteome</keyword>
<protein>
    <submittedName>
        <fullName evidence="1">Uncharacterized protein</fullName>
    </submittedName>
</protein>
<sequence>MGAGLDFDLDITGFAGRLGLATGIPFCSMLSNLLGFLNCGKVAAGMGASSLDLPALVASIEGCEVFVFQIAVPQSLGSSQGRIQAQASPKIILYSGLDDGAELLLCEPVNRVEAIIVGAELAEIGVDVLVTGLLASAEIIQQVVEIPQLHNPQPLLHILGLPALKQRHTVRTHI</sequence>
<evidence type="ECO:0000313" key="2">
    <source>
        <dbReference type="Proteomes" id="UP000076738"/>
    </source>
</evidence>
<proteinExistence type="predicted"/>
<reference evidence="1 2" key="1">
    <citation type="journal article" date="2016" name="Mol. Biol. Evol.">
        <title>Comparative Genomics of Early-Diverging Mushroom-Forming Fungi Provides Insights into the Origins of Lignocellulose Decay Capabilities.</title>
        <authorList>
            <person name="Nagy L.G."/>
            <person name="Riley R."/>
            <person name="Tritt A."/>
            <person name="Adam C."/>
            <person name="Daum C."/>
            <person name="Floudas D."/>
            <person name="Sun H."/>
            <person name="Yadav J.S."/>
            <person name="Pangilinan J."/>
            <person name="Larsson K.H."/>
            <person name="Matsuura K."/>
            <person name="Barry K."/>
            <person name="Labutti K."/>
            <person name="Kuo R."/>
            <person name="Ohm R.A."/>
            <person name="Bhattacharya S.S."/>
            <person name="Shirouzu T."/>
            <person name="Yoshinaga Y."/>
            <person name="Martin F.M."/>
            <person name="Grigoriev I.V."/>
            <person name="Hibbett D.S."/>
        </authorList>
    </citation>
    <scope>NUCLEOTIDE SEQUENCE [LARGE SCALE GENOMIC DNA]</scope>
    <source>
        <strain evidence="1 2">TUFC12733</strain>
    </source>
</reference>
<dbReference type="AlphaFoldDB" id="A0A167QE17"/>
<name>A0A167QE17_CALVF</name>
<dbReference type="Proteomes" id="UP000076738">
    <property type="component" value="Unassembled WGS sequence"/>
</dbReference>
<organism evidence="1 2">
    <name type="scientific">Calocera viscosa (strain TUFC12733)</name>
    <dbReference type="NCBI Taxonomy" id="1330018"/>
    <lineage>
        <taxon>Eukaryota</taxon>
        <taxon>Fungi</taxon>
        <taxon>Dikarya</taxon>
        <taxon>Basidiomycota</taxon>
        <taxon>Agaricomycotina</taxon>
        <taxon>Dacrymycetes</taxon>
        <taxon>Dacrymycetales</taxon>
        <taxon>Dacrymycetaceae</taxon>
        <taxon>Calocera</taxon>
    </lineage>
</organism>